<protein>
    <submittedName>
        <fullName evidence="3">Uncharacterized protein LOC136084969</fullName>
    </submittedName>
</protein>
<dbReference type="InterPro" id="IPR049512">
    <property type="entry name" value="DJR-like_dom"/>
</dbReference>
<sequence>MTTSEVLNFTEIPTVDEGIKNFEFHEYEPVTRINLNCSGEIRINVEQQALFTHPSEAFLLFEGRLLKADETVCANADAVSLTNSFIMGTKHNFYNKILCIIYLFSQISYQLSKQQVEDVYHPRQATAMLRLLIYRSDFQSAQELNQLWYKDSAATVVLANNTGFAVRQACIIQKPTTKGTFSFTIPLRHIFGFCDNYNRVIYGFKHTLSLVRKNDDNAIFRLAAAAAGKVIFNKMSLFIPYVTPSDIERIILYKTIESKVTISVTFRARRCDTISVPQSATFSWRLSVKASQEKPRYIISNK</sequence>
<dbReference type="Pfam" id="PF21738">
    <property type="entry name" value="DJR-like_dom"/>
    <property type="match status" value="1"/>
</dbReference>
<feature type="domain" description="Double jelly roll-like" evidence="1">
    <location>
        <begin position="172"/>
        <end position="299"/>
    </location>
</feature>
<dbReference type="Proteomes" id="UP001652625">
    <property type="component" value="Chromosome 09"/>
</dbReference>
<name>A0ABM4CKZ7_HYDVU</name>
<dbReference type="PANTHER" id="PTHR36159">
    <property type="entry name" value="PROTEIN CBG23766"/>
    <property type="match status" value="1"/>
</dbReference>
<reference evidence="3" key="1">
    <citation type="submission" date="2025-08" db="UniProtKB">
        <authorList>
            <consortium name="RefSeq"/>
        </authorList>
    </citation>
    <scope>IDENTIFICATION</scope>
</reference>
<keyword evidence="2" id="KW-1185">Reference proteome</keyword>
<evidence type="ECO:0000313" key="3">
    <source>
        <dbReference type="RefSeq" id="XP_065662445.1"/>
    </source>
</evidence>
<accession>A0ABM4CKZ7</accession>
<proteinExistence type="predicted"/>
<evidence type="ECO:0000313" key="2">
    <source>
        <dbReference type="Proteomes" id="UP001652625"/>
    </source>
</evidence>
<evidence type="ECO:0000259" key="1">
    <source>
        <dbReference type="Pfam" id="PF21738"/>
    </source>
</evidence>
<dbReference type="PANTHER" id="PTHR36159:SF1">
    <property type="entry name" value="RETROVIRUS-RELATED POL POLYPROTEIN FROM TRANSPOSON 412-LIKE PROTEIN"/>
    <property type="match status" value="1"/>
</dbReference>
<organism evidence="2 3">
    <name type="scientific">Hydra vulgaris</name>
    <name type="common">Hydra</name>
    <name type="synonym">Hydra attenuata</name>
    <dbReference type="NCBI Taxonomy" id="6087"/>
    <lineage>
        <taxon>Eukaryota</taxon>
        <taxon>Metazoa</taxon>
        <taxon>Cnidaria</taxon>
        <taxon>Hydrozoa</taxon>
        <taxon>Hydroidolina</taxon>
        <taxon>Anthoathecata</taxon>
        <taxon>Aplanulata</taxon>
        <taxon>Hydridae</taxon>
        <taxon>Hydra</taxon>
    </lineage>
</organism>
<gene>
    <name evidence="3" type="primary">LOC136084969</name>
</gene>
<dbReference type="GeneID" id="136084969"/>
<dbReference type="RefSeq" id="XP_065662445.1">
    <property type="nucleotide sequence ID" value="XM_065806373.1"/>
</dbReference>